<feature type="region of interest" description="Disordered" evidence="1">
    <location>
        <begin position="50"/>
        <end position="70"/>
    </location>
</feature>
<name>A0A438AL19_9RHOB</name>
<reference evidence="3 4" key="1">
    <citation type="submission" date="2018-11" db="EMBL/GenBank/DDBJ databases">
        <title>Mesobaculum littorinae gen. nov., sp. nov., isolated from Littorina scabra that represents a novel genus of the order Rhodobacteraceae.</title>
        <authorList>
            <person name="Li F."/>
        </authorList>
    </citation>
    <scope>NUCLEOTIDE SEQUENCE [LARGE SCALE GENOMIC DNA]</scope>
    <source>
        <strain evidence="3 4">M0103</strain>
    </source>
</reference>
<evidence type="ECO:0000313" key="4">
    <source>
        <dbReference type="Proteomes" id="UP000285908"/>
    </source>
</evidence>
<feature type="signal peptide" evidence="2">
    <location>
        <begin position="1"/>
        <end position="35"/>
    </location>
</feature>
<dbReference type="EMBL" id="RQXX01000001">
    <property type="protein sequence ID" value="RVV99521.1"/>
    <property type="molecule type" value="Genomic_DNA"/>
</dbReference>
<dbReference type="RefSeq" id="WP_127904963.1">
    <property type="nucleotide sequence ID" value="NZ_RQXX01000001.1"/>
</dbReference>
<protein>
    <submittedName>
        <fullName evidence="3">Uncharacterized protein</fullName>
    </submittedName>
</protein>
<sequence length="540" mass="56787">MGDAIRRDHPSAAHPARRALAAGVMALCLAGPASAEGPLSAIDWLSDSVTEAATRRTTPPPRPRQQDEEAVARSALPEIVTVTPLEHEVADAVGLRPAAAVGLPGDLWSGSGSADLRPLLARDMSRALPALQDLWQTLLTTEFEPPAGSDGDSLFVARLDALLALGALDPAQDMAARVHRPGAAIMRRWFDAAILTGRENGVCDKLRRRPDLTPTYSARIFCLARGGDWRAAALTLETAEALSVVSTAEDALLARFLDAEIASDQLALPPPRHPSPLDFAIYEAIGEPIPTSTLPVAFAHADLRPIAGWKARVAAAERLARSGAIPPERLFSVWTERRPAASGSPWDRVFAVQGLIDALDLDPENAERTARIAEALPDAWAAALDADLAVPFADLIAPRLPDFDSDVPDAQQLALRIALLSDDYEAAAADPGIADLPQGPVLAAFAEGRAPDADALKGATGPAASIAQGFAVEGMPDRFQPLAADGRRGEALLRAIDTMEAGHAGDQIAIRDGIAGLRALGAENTARRAALELMILGTGQ</sequence>
<accession>A0A438AL19</accession>
<gene>
    <name evidence="3" type="ORF">EKE94_02235</name>
</gene>
<proteinExistence type="predicted"/>
<dbReference type="OrthoDB" id="7929427at2"/>
<feature type="chain" id="PRO_5019522077" evidence="2">
    <location>
        <begin position="36"/>
        <end position="540"/>
    </location>
</feature>
<keyword evidence="2" id="KW-0732">Signal</keyword>
<dbReference type="Proteomes" id="UP000285908">
    <property type="component" value="Unassembled WGS sequence"/>
</dbReference>
<evidence type="ECO:0000256" key="2">
    <source>
        <dbReference type="SAM" id="SignalP"/>
    </source>
</evidence>
<evidence type="ECO:0000256" key="1">
    <source>
        <dbReference type="SAM" id="MobiDB-lite"/>
    </source>
</evidence>
<evidence type="ECO:0000313" key="3">
    <source>
        <dbReference type="EMBL" id="RVV99521.1"/>
    </source>
</evidence>
<comment type="caution">
    <text evidence="3">The sequence shown here is derived from an EMBL/GenBank/DDBJ whole genome shotgun (WGS) entry which is preliminary data.</text>
</comment>
<dbReference type="AlphaFoldDB" id="A0A438AL19"/>
<keyword evidence="4" id="KW-1185">Reference proteome</keyword>
<organism evidence="3 4">
    <name type="scientific">Mesobaculum littorinae</name>
    <dbReference type="NCBI Taxonomy" id="2486419"/>
    <lineage>
        <taxon>Bacteria</taxon>
        <taxon>Pseudomonadati</taxon>
        <taxon>Pseudomonadota</taxon>
        <taxon>Alphaproteobacteria</taxon>
        <taxon>Rhodobacterales</taxon>
        <taxon>Roseobacteraceae</taxon>
        <taxon>Mesobaculum</taxon>
    </lineage>
</organism>